<dbReference type="Pfam" id="PF12937">
    <property type="entry name" value="F-box-like"/>
    <property type="match status" value="1"/>
</dbReference>
<dbReference type="Gene3D" id="1.20.1280.50">
    <property type="match status" value="1"/>
</dbReference>
<name>X0XY49_9ZZZZ</name>
<evidence type="ECO:0000259" key="1">
    <source>
        <dbReference type="Pfam" id="PF12937"/>
    </source>
</evidence>
<dbReference type="AlphaFoldDB" id="X0XY49"/>
<dbReference type="InterPro" id="IPR036047">
    <property type="entry name" value="F-box-like_dom_sf"/>
</dbReference>
<dbReference type="InterPro" id="IPR001810">
    <property type="entry name" value="F-box_dom"/>
</dbReference>
<reference evidence="2" key="1">
    <citation type="journal article" date="2014" name="Front. Microbiol.">
        <title>High frequency of phylogenetically diverse reductive dehalogenase-homologous genes in deep subseafloor sedimentary metagenomes.</title>
        <authorList>
            <person name="Kawai M."/>
            <person name="Futagami T."/>
            <person name="Toyoda A."/>
            <person name="Takaki Y."/>
            <person name="Nishi S."/>
            <person name="Hori S."/>
            <person name="Arai W."/>
            <person name="Tsubouchi T."/>
            <person name="Morono Y."/>
            <person name="Uchiyama I."/>
            <person name="Ito T."/>
            <person name="Fujiyama A."/>
            <person name="Inagaki F."/>
            <person name="Takami H."/>
        </authorList>
    </citation>
    <scope>NUCLEOTIDE SEQUENCE</scope>
    <source>
        <strain evidence="2">Expedition CK06-06</strain>
    </source>
</reference>
<protein>
    <recommendedName>
        <fullName evidence="1">F-box domain-containing protein</fullName>
    </recommendedName>
</protein>
<accession>X0XY49</accession>
<comment type="caution">
    <text evidence="2">The sequence shown here is derived from an EMBL/GenBank/DDBJ whole genome shotgun (WGS) entry which is preliminary data.</text>
</comment>
<sequence>MEKNFSGIPDVDMQILEKLPDKDLGQVCQTSKYVQSLCQNETFWHQRFIANFSKYYSNNIDLILKYKGNTSWRNYYIMIVDLAGKTSLNTNRMDLVTLFLFQTNLEYDAIKDILL</sequence>
<evidence type="ECO:0000313" key="2">
    <source>
        <dbReference type="EMBL" id="GAG48290.1"/>
    </source>
</evidence>
<proteinExistence type="predicted"/>
<organism evidence="2">
    <name type="scientific">marine sediment metagenome</name>
    <dbReference type="NCBI Taxonomy" id="412755"/>
    <lineage>
        <taxon>unclassified sequences</taxon>
        <taxon>metagenomes</taxon>
        <taxon>ecological metagenomes</taxon>
    </lineage>
</organism>
<dbReference type="SUPFAM" id="SSF81383">
    <property type="entry name" value="F-box domain"/>
    <property type="match status" value="1"/>
</dbReference>
<feature type="domain" description="F-box" evidence="1">
    <location>
        <begin position="13"/>
        <end position="49"/>
    </location>
</feature>
<feature type="non-terminal residue" evidence="2">
    <location>
        <position position="115"/>
    </location>
</feature>
<dbReference type="EMBL" id="BARS01054382">
    <property type="protein sequence ID" value="GAG48290.1"/>
    <property type="molecule type" value="Genomic_DNA"/>
</dbReference>
<gene>
    <name evidence="2" type="ORF">S01H1_80519</name>
</gene>